<proteinExistence type="predicted"/>
<organism evidence="2">
    <name type="scientific">marine metagenome</name>
    <dbReference type="NCBI Taxonomy" id="408172"/>
    <lineage>
        <taxon>unclassified sequences</taxon>
        <taxon>metagenomes</taxon>
        <taxon>ecological metagenomes</taxon>
    </lineage>
</organism>
<dbReference type="InterPro" id="IPR012340">
    <property type="entry name" value="NA-bd_OB-fold"/>
</dbReference>
<dbReference type="AlphaFoldDB" id="A0A382XJX5"/>
<reference evidence="2" key="1">
    <citation type="submission" date="2018-05" db="EMBL/GenBank/DDBJ databases">
        <authorList>
            <person name="Lanie J.A."/>
            <person name="Ng W.-L."/>
            <person name="Kazmierczak K.M."/>
            <person name="Andrzejewski T.M."/>
            <person name="Davidsen T.M."/>
            <person name="Wayne K.J."/>
            <person name="Tettelin H."/>
            <person name="Glass J.I."/>
            <person name="Rusch D."/>
            <person name="Podicherti R."/>
            <person name="Tsui H.-C.T."/>
            <person name="Winkler M.E."/>
        </authorList>
    </citation>
    <scope>NUCLEOTIDE SEQUENCE</scope>
</reference>
<dbReference type="InterPro" id="IPR004365">
    <property type="entry name" value="NA-bd_OB_tRNA"/>
</dbReference>
<sequence length="61" mass="7056">MRSHYCGELNESHLNQVVLLYGWVHRRRDHGGVIFLDVRDREGIAQVVYDPDTVESFGIAE</sequence>
<dbReference type="SUPFAM" id="SSF50249">
    <property type="entry name" value="Nucleic acid-binding proteins"/>
    <property type="match status" value="1"/>
</dbReference>
<evidence type="ECO:0000259" key="1">
    <source>
        <dbReference type="Pfam" id="PF01336"/>
    </source>
</evidence>
<dbReference type="Pfam" id="PF01336">
    <property type="entry name" value="tRNA_anti-codon"/>
    <property type="match status" value="1"/>
</dbReference>
<dbReference type="GO" id="GO:0003676">
    <property type="term" value="F:nucleic acid binding"/>
    <property type="evidence" value="ECO:0007669"/>
    <property type="project" value="InterPro"/>
</dbReference>
<dbReference type="Gene3D" id="2.40.50.140">
    <property type="entry name" value="Nucleic acid-binding proteins"/>
    <property type="match status" value="1"/>
</dbReference>
<protein>
    <recommendedName>
        <fullName evidence="1">OB domain-containing protein</fullName>
    </recommendedName>
</protein>
<accession>A0A382XJX5</accession>
<dbReference type="EMBL" id="UINC01168223">
    <property type="protein sequence ID" value="SVD71150.1"/>
    <property type="molecule type" value="Genomic_DNA"/>
</dbReference>
<feature type="non-terminal residue" evidence="2">
    <location>
        <position position="61"/>
    </location>
</feature>
<name>A0A382XJX5_9ZZZZ</name>
<feature type="domain" description="OB" evidence="1">
    <location>
        <begin position="18"/>
        <end position="56"/>
    </location>
</feature>
<gene>
    <name evidence="2" type="ORF">METZ01_LOCUS424004</name>
</gene>
<evidence type="ECO:0000313" key="2">
    <source>
        <dbReference type="EMBL" id="SVD71150.1"/>
    </source>
</evidence>